<feature type="compositionally biased region" description="Polar residues" evidence="1">
    <location>
        <begin position="8"/>
        <end position="24"/>
    </location>
</feature>
<protein>
    <submittedName>
        <fullName evidence="2">Uncharacterized protein</fullName>
    </submittedName>
</protein>
<evidence type="ECO:0000256" key="1">
    <source>
        <dbReference type="SAM" id="MobiDB-lite"/>
    </source>
</evidence>
<proteinExistence type="predicted"/>
<dbReference type="AlphaFoldDB" id="A0A3P7ND20"/>
<reference evidence="2 3" key="1">
    <citation type="submission" date="2018-11" db="EMBL/GenBank/DDBJ databases">
        <authorList>
            <consortium name="Pathogen Informatics"/>
        </authorList>
    </citation>
    <scope>NUCLEOTIDE SEQUENCE [LARGE SCALE GENOMIC DNA]</scope>
</reference>
<evidence type="ECO:0000313" key="2">
    <source>
        <dbReference type="EMBL" id="VDN33488.1"/>
    </source>
</evidence>
<evidence type="ECO:0000313" key="3">
    <source>
        <dbReference type="Proteomes" id="UP000271889"/>
    </source>
</evidence>
<feature type="region of interest" description="Disordered" evidence="1">
    <location>
        <begin position="1"/>
        <end position="33"/>
    </location>
</feature>
<sequence length="92" mass="10339">MGEDGEVTSRTVKGNGTSLSSLLSPQREKKRGCRARRELAAKLALEEEERNGCPAEEEPEKAKIRYTLLQDAPVYYGAYMRRGSVILIHLCR</sequence>
<accession>A0A3P7ND20</accession>
<name>A0A3P7ND20_CYLGO</name>
<organism evidence="2 3">
    <name type="scientific">Cylicostephanus goldi</name>
    <name type="common">Nematode worm</name>
    <dbReference type="NCBI Taxonomy" id="71465"/>
    <lineage>
        <taxon>Eukaryota</taxon>
        <taxon>Metazoa</taxon>
        <taxon>Ecdysozoa</taxon>
        <taxon>Nematoda</taxon>
        <taxon>Chromadorea</taxon>
        <taxon>Rhabditida</taxon>
        <taxon>Rhabditina</taxon>
        <taxon>Rhabditomorpha</taxon>
        <taxon>Strongyloidea</taxon>
        <taxon>Strongylidae</taxon>
        <taxon>Cylicostephanus</taxon>
    </lineage>
</organism>
<keyword evidence="3" id="KW-1185">Reference proteome</keyword>
<dbReference type="Proteomes" id="UP000271889">
    <property type="component" value="Unassembled WGS sequence"/>
</dbReference>
<gene>
    <name evidence="2" type="ORF">CGOC_LOCUS12403</name>
</gene>
<dbReference type="EMBL" id="UYRV01122883">
    <property type="protein sequence ID" value="VDN33488.1"/>
    <property type="molecule type" value="Genomic_DNA"/>
</dbReference>
<dbReference type="OrthoDB" id="10572628at2759"/>